<keyword evidence="2" id="KW-1185">Reference proteome</keyword>
<organism evidence="1 2">
    <name type="scientific">Trichinella britovi</name>
    <name type="common">Parasitic roundworm</name>
    <dbReference type="NCBI Taxonomy" id="45882"/>
    <lineage>
        <taxon>Eukaryota</taxon>
        <taxon>Metazoa</taxon>
        <taxon>Ecdysozoa</taxon>
        <taxon>Nematoda</taxon>
        <taxon>Enoplea</taxon>
        <taxon>Dorylaimia</taxon>
        <taxon>Trichinellida</taxon>
        <taxon>Trichinellidae</taxon>
        <taxon>Trichinella</taxon>
    </lineage>
</organism>
<dbReference type="PANTHER" id="PTHR15673:SF2">
    <property type="entry name" value="IQ CALMODULIN-BINDING MOTIF-CONTAINING PROTEIN 1"/>
    <property type="match status" value="1"/>
</dbReference>
<name>A0A0V1CTA3_TRIBR</name>
<evidence type="ECO:0000313" key="1">
    <source>
        <dbReference type="EMBL" id="KRY52354.1"/>
    </source>
</evidence>
<accession>A0A0V1CTA3</accession>
<dbReference type="Proteomes" id="UP000054653">
    <property type="component" value="Unassembled WGS sequence"/>
</dbReference>
<sequence>MESFINNSTDIKNYMNDHYYWKKHFAEFENFPSELLLKLVFNVQNRSAKVIQSKFKTFMTDKAAKEKCEKAAAVIQRNIRHWIKLKKKCVTLNDWPQSNECNLAKLQEKIDLTLSDRGKSNMCISDVRKLHFQAMQAFEKHLKEKAASLKAYQQREIMLHRAKQEMETFTSESSFLLNDVNQNEIETFYSENSAIALKAMKRHKSCAKKAVSFEWIEEFYLEKLNANF</sequence>
<dbReference type="OrthoDB" id="10382485at2759"/>
<proteinExistence type="predicted"/>
<comment type="caution">
    <text evidence="1">The sequence shown here is derived from an EMBL/GenBank/DDBJ whole genome shotgun (WGS) entry which is preliminary data.</text>
</comment>
<dbReference type="GO" id="GO:0060271">
    <property type="term" value="P:cilium assembly"/>
    <property type="evidence" value="ECO:0007669"/>
    <property type="project" value="InterPro"/>
</dbReference>
<dbReference type="InterPro" id="IPR028765">
    <property type="entry name" value="IQCB1"/>
</dbReference>
<dbReference type="AlphaFoldDB" id="A0A0V1CTA3"/>
<reference evidence="1 2" key="1">
    <citation type="submission" date="2015-01" db="EMBL/GenBank/DDBJ databases">
        <title>Evolution of Trichinella species and genotypes.</title>
        <authorList>
            <person name="Korhonen P.K."/>
            <person name="Edoardo P."/>
            <person name="Giuseppe L.R."/>
            <person name="Gasser R.B."/>
        </authorList>
    </citation>
    <scope>NUCLEOTIDE SEQUENCE [LARGE SCALE GENOMIC DNA]</scope>
    <source>
        <strain evidence="1">ISS120</strain>
    </source>
</reference>
<dbReference type="GO" id="GO:0005516">
    <property type="term" value="F:calmodulin binding"/>
    <property type="evidence" value="ECO:0007669"/>
    <property type="project" value="InterPro"/>
</dbReference>
<dbReference type="EMBL" id="JYDI01000106">
    <property type="protein sequence ID" value="KRY52354.1"/>
    <property type="molecule type" value="Genomic_DNA"/>
</dbReference>
<protein>
    <submittedName>
        <fullName evidence="1">Uncharacterized protein</fullName>
    </submittedName>
</protein>
<gene>
    <name evidence="1" type="ORF">T03_16539</name>
</gene>
<dbReference type="PANTHER" id="PTHR15673">
    <property type="entry name" value="IQ CALMODULIN-BINDING MOTIF CONTAINING PROTEIN 1"/>
    <property type="match status" value="1"/>
</dbReference>
<dbReference type="GO" id="GO:0005929">
    <property type="term" value="C:cilium"/>
    <property type="evidence" value="ECO:0007669"/>
    <property type="project" value="TreeGrafter"/>
</dbReference>
<evidence type="ECO:0000313" key="2">
    <source>
        <dbReference type="Proteomes" id="UP000054653"/>
    </source>
</evidence>